<dbReference type="InterPro" id="IPR017985">
    <property type="entry name" value="MeTrfase_CN4_CS"/>
</dbReference>
<protein>
    <recommendedName>
        <fullName evidence="9">Methyltransferase</fullName>
        <ecNumber evidence="9">2.1.1.-</ecNumber>
    </recommendedName>
</protein>
<dbReference type="GO" id="GO:0032259">
    <property type="term" value="P:methylation"/>
    <property type="evidence" value="ECO:0007669"/>
    <property type="project" value="UniProtKB-KW"/>
</dbReference>
<evidence type="ECO:0000256" key="1">
    <source>
        <dbReference type="ARBA" id="ARBA00010203"/>
    </source>
</evidence>
<organism evidence="12 13">
    <name type="scientific">Tranquillimonas alkanivorans</name>
    <dbReference type="NCBI Taxonomy" id="441119"/>
    <lineage>
        <taxon>Bacteria</taxon>
        <taxon>Pseudomonadati</taxon>
        <taxon>Pseudomonadota</taxon>
        <taxon>Alphaproteobacteria</taxon>
        <taxon>Rhodobacterales</taxon>
        <taxon>Roseobacteraceae</taxon>
        <taxon>Tranquillimonas</taxon>
    </lineage>
</organism>
<dbReference type="GO" id="GO:0009307">
    <property type="term" value="P:DNA restriction-modification system"/>
    <property type="evidence" value="ECO:0007669"/>
    <property type="project" value="UniProtKB-KW"/>
</dbReference>
<dbReference type="GO" id="GO:0009007">
    <property type="term" value="F:site-specific DNA-methyltransferase (adenine-specific) activity"/>
    <property type="evidence" value="ECO:0007669"/>
    <property type="project" value="UniProtKB-EC"/>
</dbReference>
<evidence type="ECO:0000256" key="3">
    <source>
        <dbReference type="ARBA" id="ARBA00022679"/>
    </source>
</evidence>
<dbReference type="Pfam" id="PF01555">
    <property type="entry name" value="N6_N4_Mtase"/>
    <property type="match status" value="1"/>
</dbReference>
<evidence type="ECO:0000313" key="12">
    <source>
        <dbReference type="EMBL" id="SFQ16688.1"/>
    </source>
</evidence>
<comment type="similarity">
    <text evidence="1">Belongs to the N(4)/N(6)-methyltransferase family. N(4) subfamily.</text>
</comment>
<evidence type="ECO:0000313" key="13">
    <source>
        <dbReference type="Proteomes" id="UP000199356"/>
    </source>
</evidence>
<dbReference type="SUPFAM" id="SSF53335">
    <property type="entry name" value="S-adenosyl-L-methionine-dependent methyltransferases"/>
    <property type="match status" value="1"/>
</dbReference>
<feature type="region of interest" description="Disordered" evidence="10">
    <location>
        <begin position="1"/>
        <end position="28"/>
    </location>
</feature>
<evidence type="ECO:0000256" key="5">
    <source>
        <dbReference type="ARBA" id="ARBA00022747"/>
    </source>
</evidence>
<proteinExistence type="inferred from homology"/>
<keyword evidence="13" id="KW-1185">Reference proteome</keyword>
<evidence type="ECO:0000256" key="7">
    <source>
        <dbReference type="ARBA" id="ARBA00047942"/>
    </source>
</evidence>
<dbReference type="InterPro" id="IPR029063">
    <property type="entry name" value="SAM-dependent_MTases_sf"/>
</dbReference>
<dbReference type="InterPro" id="IPR001091">
    <property type="entry name" value="RM_Methyltransferase"/>
</dbReference>
<evidence type="ECO:0000256" key="6">
    <source>
        <dbReference type="ARBA" id="ARBA00023125"/>
    </source>
</evidence>
<evidence type="ECO:0000256" key="8">
    <source>
        <dbReference type="ARBA" id="ARBA00049120"/>
    </source>
</evidence>
<comment type="catalytic activity">
    <reaction evidence="8">
        <text>a 2'-deoxycytidine in DNA + S-adenosyl-L-methionine = an N(4)-methyl-2'-deoxycytidine in DNA + S-adenosyl-L-homocysteine + H(+)</text>
        <dbReference type="Rhea" id="RHEA:16857"/>
        <dbReference type="Rhea" id="RHEA-COMP:11369"/>
        <dbReference type="Rhea" id="RHEA-COMP:13674"/>
        <dbReference type="ChEBI" id="CHEBI:15378"/>
        <dbReference type="ChEBI" id="CHEBI:57856"/>
        <dbReference type="ChEBI" id="CHEBI:59789"/>
        <dbReference type="ChEBI" id="CHEBI:85452"/>
        <dbReference type="ChEBI" id="CHEBI:137933"/>
        <dbReference type="EC" id="2.1.1.113"/>
    </reaction>
</comment>
<dbReference type="PRINTS" id="PR00508">
    <property type="entry name" value="S21N4MTFRASE"/>
</dbReference>
<feature type="domain" description="DNA methylase N-4/N-6" evidence="11">
    <location>
        <begin position="59"/>
        <end position="293"/>
    </location>
</feature>
<evidence type="ECO:0000256" key="4">
    <source>
        <dbReference type="ARBA" id="ARBA00022691"/>
    </source>
</evidence>
<dbReference type="Proteomes" id="UP000199356">
    <property type="component" value="Unassembled WGS sequence"/>
</dbReference>
<sequence>MDSASSPILAGDTAPSQPSVSESGAEPKYAYSSSSGHFAGLMHGDSATMLKTLPSDVFNVAVTSPPYFWVRDYGYEKQLGHEESVEAYIDALMDVFDEVKRTLHPEGVFFLNIGDTYYSGNGQPHGSDPKCSSRNFLRKKVRPVDVSGWDIPKKSMIGIPWKVAFEMQQRGWTLRSTIIWNRCNAFVEPTARDRPYRQYEFVFMFSKSRFYSFDRSKLVEEDVWNIPIERNRRAKHNAAFPSELVRRCVEVASPPNGHVLDPFAGSGTSILTSMANHRNVVGIDMSNDYVEYVQGAIEGEGYMASCWENLVNRLRKPSPLWDEWTGNRRNFRKPGTAKKV</sequence>
<dbReference type="GO" id="GO:0008170">
    <property type="term" value="F:N-methyltransferase activity"/>
    <property type="evidence" value="ECO:0007669"/>
    <property type="project" value="InterPro"/>
</dbReference>
<dbReference type="GO" id="GO:0015667">
    <property type="term" value="F:site-specific DNA-methyltransferase (cytosine-N4-specific) activity"/>
    <property type="evidence" value="ECO:0007669"/>
    <property type="project" value="UniProtKB-EC"/>
</dbReference>
<dbReference type="EMBL" id="FOXA01000042">
    <property type="protein sequence ID" value="SFQ16688.1"/>
    <property type="molecule type" value="Genomic_DNA"/>
</dbReference>
<name>A0A1I5WAA3_9RHOB</name>
<keyword evidence="6" id="KW-0238">DNA-binding</keyword>
<dbReference type="PROSITE" id="PS00093">
    <property type="entry name" value="N4_MTASE"/>
    <property type="match status" value="1"/>
</dbReference>
<dbReference type="Gene3D" id="3.40.50.150">
    <property type="entry name" value="Vaccinia Virus protein VP39"/>
    <property type="match status" value="1"/>
</dbReference>
<evidence type="ECO:0000256" key="10">
    <source>
        <dbReference type="SAM" id="MobiDB-lite"/>
    </source>
</evidence>
<dbReference type="STRING" id="441119.SAMN04488047_14221"/>
<keyword evidence="3 12" id="KW-0808">Transferase</keyword>
<accession>A0A1I5WAA3</accession>
<keyword evidence="5" id="KW-0680">Restriction system</keyword>
<evidence type="ECO:0000259" key="11">
    <source>
        <dbReference type="Pfam" id="PF01555"/>
    </source>
</evidence>
<dbReference type="GO" id="GO:0003677">
    <property type="term" value="F:DNA binding"/>
    <property type="evidence" value="ECO:0007669"/>
    <property type="project" value="UniProtKB-KW"/>
</dbReference>
<comment type="catalytic activity">
    <reaction evidence="7">
        <text>a 2'-deoxyadenosine in DNA + S-adenosyl-L-methionine = an N(6)-methyl-2'-deoxyadenosine in DNA + S-adenosyl-L-homocysteine + H(+)</text>
        <dbReference type="Rhea" id="RHEA:15197"/>
        <dbReference type="Rhea" id="RHEA-COMP:12418"/>
        <dbReference type="Rhea" id="RHEA-COMP:12419"/>
        <dbReference type="ChEBI" id="CHEBI:15378"/>
        <dbReference type="ChEBI" id="CHEBI:57856"/>
        <dbReference type="ChEBI" id="CHEBI:59789"/>
        <dbReference type="ChEBI" id="CHEBI:90615"/>
        <dbReference type="ChEBI" id="CHEBI:90616"/>
        <dbReference type="EC" id="2.1.1.72"/>
    </reaction>
</comment>
<gene>
    <name evidence="12" type="ORF">SAMN04488047_14221</name>
</gene>
<dbReference type="AlphaFoldDB" id="A0A1I5WAA3"/>
<dbReference type="RefSeq" id="WP_177215312.1">
    <property type="nucleotide sequence ID" value="NZ_FOXA01000042.1"/>
</dbReference>
<keyword evidence="4" id="KW-0949">S-adenosyl-L-methionine</keyword>
<evidence type="ECO:0000256" key="9">
    <source>
        <dbReference type="RuleBase" id="RU362026"/>
    </source>
</evidence>
<evidence type="ECO:0000256" key="2">
    <source>
        <dbReference type="ARBA" id="ARBA00022603"/>
    </source>
</evidence>
<dbReference type="InterPro" id="IPR002941">
    <property type="entry name" value="DNA_methylase_N4/N6"/>
</dbReference>
<keyword evidence="2 12" id="KW-0489">Methyltransferase</keyword>
<dbReference type="EC" id="2.1.1.-" evidence="9"/>
<reference evidence="12 13" key="1">
    <citation type="submission" date="2016-10" db="EMBL/GenBank/DDBJ databases">
        <authorList>
            <person name="de Groot N.N."/>
        </authorList>
    </citation>
    <scope>NUCLEOTIDE SEQUENCE [LARGE SCALE GENOMIC DNA]</scope>
    <source>
        <strain evidence="12 13">DSM 19547</strain>
    </source>
</reference>